<keyword evidence="3" id="KW-1185">Reference proteome</keyword>
<gene>
    <name evidence="2" type="ORF">CIB84_013535</name>
</gene>
<feature type="transmembrane region" description="Helical" evidence="1">
    <location>
        <begin position="358"/>
        <end position="378"/>
    </location>
</feature>
<dbReference type="AlphaFoldDB" id="A0A2P4SF68"/>
<feature type="transmembrane region" description="Helical" evidence="1">
    <location>
        <begin position="111"/>
        <end position="133"/>
    </location>
</feature>
<feature type="transmembrane region" description="Helical" evidence="1">
    <location>
        <begin position="384"/>
        <end position="406"/>
    </location>
</feature>
<name>A0A2P4SF68_BAMTH</name>
<keyword evidence="1" id="KW-0472">Membrane</keyword>
<feature type="transmembrane region" description="Helical" evidence="1">
    <location>
        <begin position="413"/>
        <end position="430"/>
    </location>
</feature>
<organism evidence="2 3">
    <name type="scientific">Bambusicola thoracicus</name>
    <name type="common">Chinese bamboo-partridge</name>
    <name type="synonym">Perdix thoracica</name>
    <dbReference type="NCBI Taxonomy" id="9083"/>
    <lineage>
        <taxon>Eukaryota</taxon>
        <taxon>Metazoa</taxon>
        <taxon>Chordata</taxon>
        <taxon>Craniata</taxon>
        <taxon>Vertebrata</taxon>
        <taxon>Euteleostomi</taxon>
        <taxon>Archelosauria</taxon>
        <taxon>Archosauria</taxon>
        <taxon>Dinosauria</taxon>
        <taxon>Saurischia</taxon>
        <taxon>Theropoda</taxon>
        <taxon>Coelurosauria</taxon>
        <taxon>Aves</taxon>
        <taxon>Neognathae</taxon>
        <taxon>Galloanserae</taxon>
        <taxon>Galliformes</taxon>
        <taxon>Phasianidae</taxon>
        <taxon>Perdicinae</taxon>
        <taxon>Bambusicola</taxon>
    </lineage>
</organism>
<feature type="transmembrane region" description="Helical" evidence="1">
    <location>
        <begin position="7"/>
        <end position="24"/>
    </location>
</feature>
<sequence>MTLDLGLRSYFSAFFFSYIFFSPAPKNTHSPFPSFFIPKSAPPQGIPGRFVAKQCLQRQEPPPAPLRGLTAPLLLGPFPPIRRIPPPASPRSGCFASLPSIPSLCFSTSSLLWALFFLSSPHFLFSSPIYTSIRAGTAPRSAASHFFYVLLCYLPLFSSPLLYPDFPLLFSIFLLSYFLSSFFPIFFFFPIFYLLFFSYFLLFSYFLSFSLLFFSIFSFHVFFLYFFLFFCFLSSVFLLFFLHFSSFLPFLLYFPTAFFYTFFIFYLLSSIFFFSIFYFSSIFSHFLFSNFLLFFLFLFFFFLFSLFFLFFTFYSSLLFFFLFFLFFFHFSPLFFLFSNLLFFLAFFSIFLLFSILPFYLLSFSIFYFFYFLLFYFFLFSLPFLLFFFLLFPIFLFSYFLLISIFLSPPLFSPLSLFFLPITFSFLFPLFPPLLHFGHHCLFFSCFHFLLTSAFCPGAPRAVGTKKSFFLLYISPPCLVAASALPLPAPKSQIFLQRPQNSAAGDQSASPPAATFWVKNAAFWPCRHGVGVGPRRREAAAHLALKLLPIPHRHPFFSILLTSPFPLHSPFLLLPSIFSQSHLSLQNFTF</sequence>
<evidence type="ECO:0000313" key="3">
    <source>
        <dbReference type="Proteomes" id="UP000237246"/>
    </source>
</evidence>
<proteinExistence type="predicted"/>
<comment type="caution">
    <text evidence="2">The sequence shown here is derived from an EMBL/GenBank/DDBJ whole genome shotgun (WGS) entry which is preliminary data.</text>
</comment>
<dbReference type="EMBL" id="PPHD01055493">
    <property type="protein sequence ID" value="POI22716.1"/>
    <property type="molecule type" value="Genomic_DNA"/>
</dbReference>
<keyword evidence="1" id="KW-0812">Transmembrane</keyword>
<keyword evidence="1" id="KW-1133">Transmembrane helix</keyword>
<accession>A0A2P4SF68</accession>
<feature type="transmembrane region" description="Helical" evidence="1">
    <location>
        <begin position="196"/>
        <end position="217"/>
    </location>
</feature>
<dbReference type="Proteomes" id="UP000237246">
    <property type="component" value="Unassembled WGS sequence"/>
</dbReference>
<feature type="transmembrane region" description="Helical" evidence="1">
    <location>
        <begin position="169"/>
        <end position="189"/>
    </location>
</feature>
<reference evidence="2 3" key="1">
    <citation type="submission" date="2018-01" db="EMBL/GenBank/DDBJ databases">
        <title>Comparison of the Chinese Bamboo Partridge and Red Junglefowl genome sequences highlights the importance of demography in genome evolution.</title>
        <authorList>
            <person name="Tiley G.P."/>
            <person name="Kimball R.T."/>
            <person name="Braun E.L."/>
            <person name="Burleigh J.G."/>
        </authorList>
    </citation>
    <scope>NUCLEOTIDE SEQUENCE [LARGE SCALE GENOMIC DNA]</scope>
    <source>
        <strain evidence="2">RTK389</strain>
        <tissue evidence="2">Blood</tissue>
    </source>
</reference>
<feature type="transmembrane region" description="Helical" evidence="1">
    <location>
        <begin position="334"/>
        <end position="353"/>
    </location>
</feature>
<evidence type="ECO:0000313" key="2">
    <source>
        <dbReference type="EMBL" id="POI22716.1"/>
    </source>
</evidence>
<feature type="transmembrane region" description="Helical" evidence="1">
    <location>
        <begin position="251"/>
        <end position="276"/>
    </location>
</feature>
<feature type="transmembrane region" description="Helical" evidence="1">
    <location>
        <begin position="145"/>
        <end position="163"/>
    </location>
</feature>
<evidence type="ECO:0000256" key="1">
    <source>
        <dbReference type="SAM" id="Phobius"/>
    </source>
</evidence>
<feature type="transmembrane region" description="Helical" evidence="1">
    <location>
        <begin position="223"/>
        <end position="244"/>
    </location>
</feature>
<protein>
    <submittedName>
        <fullName evidence="2">Uncharacterized protein</fullName>
    </submittedName>
</protein>
<feature type="transmembrane region" description="Helical" evidence="1">
    <location>
        <begin position="307"/>
        <end position="328"/>
    </location>
</feature>
<feature type="transmembrane region" description="Helical" evidence="1">
    <location>
        <begin position="282"/>
        <end position="302"/>
    </location>
</feature>